<keyword evidence="3 6" id="KW-0812">Transmembrane</keyword>
<keyword evidence="4 6" id="KW-1133">Transmembrane helix</keyword>
<feature type="transmembrane region" description="Helical" evidence="6">
    <location>
        <begin position="336"/>
        <end position="356"/>
    </location>
</feature>
<evidence type="ECO:0000256" key="3">
    <source>
        <dbReference type="ARBA" id="ARBA00022692"/>
    </source>
</evidence>
<dbReference type="EMBL" id="CP001398">
    <property type="protein sequence ID" value="ACS34641.1"/>
    <property type="molecule type" value="Genomic_DNA"/>
</dbReference>
<dbReference type="InterPro" id="IPR050833">
    <property type="entry name" value="Poly_Biosynth_Transport"/>
</dbReference>
<keyword evidence="2" id="KW-1003">Cell membrane</keyword>
<name>C5A2Y0_THEGJ</name>
<dbReference type="HOGENOM" id="CLU_022017_5_1_2"/>
<feature type="transmembrane region" description="Helical" evidence="6">
    <location>
        <begin position="261"/>
        <end position="283"/>
    </location>
</feature>
<feature type="transmembrane region" description="Helical" evidence="6">
    <location>
        <begin position="304"/>
        <end position="324"/>
    </location>
</feature>
<feature type="transmembrane region" description="Helical" evidence="6">
    <location>
        <begin position="162"/>
        <end position="180"/>
    </location>
</feature>
<feature type="transmembrane region" description="Helical" evidence="6">
    <location>
        <begin position="394"/>
        <end position="413"/>
    </location>
</feature>
<sequence>MGEVNTALQKIARGAGITITGTALSLVMGFVSRALIARGVSLSDYGLFNLTITILTLTLTVAALGIPNAMPRQIPYYLTKKREKFHDLISTAMSIVLMSGLLTAGILFIFSGVISKVFTDPGVSWTLKIIAASAPFTLLTSYLISSTLGLGRVRERFYYQQILRPGLWLVGVSILYLVGFTLTSLLYLWVVSSVITFFILFIDVRRLGIIKIQPSINPEVAKELILFSIPLMLSGILWTFMTKMDTLMVGHYLPSSEVGLYNAAVPLANLLSLGLAAIETLYVPMATPLFARGSMEELTRLYQVVTKWILLGTLPFFAVLFVFPETSLWLVFGSKYLTASLTLQILAIGFMFHSALGPNGLTLTVIGNTGFLTVSNVLAVISDFLLNILLIPRWGIEGAAVATATAYLVANIAKSCKLYSETGIHPFSRAYTKSLILGAGLIALLKVLVVMLKMDNVWGMVVLLGISAGLYAILLLVFRVIEKEDIDLILAVERKFGVNLKLIRLILERLGYSN</sequence>
<feature type="transmembrane region" description="Helical" evidence="6">
    <location>
        <begin position="12"/>
        <end position="35"/>
    </location>
</feature>
<dbReference type="GeneID" id="7987101"/>
<feature type="transmembrane region" description="Helical" evidence="6">
    <location>
        <begin position="458"/>
        <end position="478"/>
    </location>
</feature>
<dbReference type="PANTHER" id="PTHR30250:SF27">
    <property type="entry name" value="POLYSACCHARIDE BIOSYNTHESIS PROTEIN"/>
    <property type="match status" value="1"/>
</dbReference>
<dbReference type="KEGG" id="tga:TGAM_2139"/>
<evidence type="ECO:0000313" key="8">
    <source>
        <dbReference type="Proteomes" id="UP000001488"/>
    </source>
</evidence>
<dbReference type="STRING" id="593117.TGAM_2139"/>
<feature type="transmembrane region" description="Helical" evidence="6">
    <location>
        <begin position="363"/>
        <end position="382"/>
    </location>
</feature>
<dbReference type="OrthoDB" id="19148at2157"/>
<feature type="transmembrane region" description="Helical" evidence="6">
    <location>
        <begin position="186"/>
        <end position="204"/>
    </location>
</feature>
<dbReference type="CDD" id="cd13128">
    <property type="entry name" value="MATE_Wzx_like"/>
    <property type="match status" value="1"/>
</dbReference>
<evidence type="ECO:0000256" key="4">
    <source>
        <dbReference type="ARBA" id="ARBA00022989"/>
    </source>
</evidence>
<dbReference type="eggNOG" id="arCOG02209">
    <property type="taxonomic scope" value="Archaea"/>
</dbReference>
<reference evidence="7 8" key="1">
    <citation type="journal article" date="2007" name="Genome Biol.">
        <title>Genome analysis and genome-wide proteomics of Thermococcus gammatolerans, the most radioresistant organism known amongst the Archaea.</title>
        <authorList>
            <person name="Zivanovic Y."/>
            <person name="Armengaud J."/>
            <person name="Lagorce A."/>
            <person name="Leplat C."/>
            <person name="Guerin P."/>
            <person name="Dutertre M."/>
            <person name="Anthouard V."/>
            <person name="Forterre P."/>
            <person name="Wincker P."/>
            <person name="Confalonieri F."/>
        </authorList>
    </citation>
    <scope>NUCLEOTIDE SEQUENCE [LARGE SCALE GENOMIC DNA]</scope>
    <source>
        <strain evidence="8">DSM 15229 / JCM 11827 / EJ3</strain>
    </source>
</reference>
<evidence type="ECO:0000313" key="7">
    <source>
        <dbReference type="EMBL" id="ACS34641.1"/>
    </source>
</evidence>
<feature type="transmembrane region" description="Helical" evidence="6">
    <location>
        <begin position="88"/>
        <end position="109"/>
    </location>
</feature>
<dbReference type="PaxDb" id="593117-TGAM_2139"/>
<keyword evidence="8" id="KW-1185">Reference proteome</keyword>
<dbReference type="GO" id="GO:0005886">
    <property type="term" value="C:plasma membrane"/>
    <property type="evidence" value="ECO:0007669"/>
    <property type="project" value="UniProtKB-SubCell"/>
</dbReference>
<dbReference type="Pfam" id="PF13440">
    <property type="entry name" value="Polysacc_synt_3"/>
    <property type="match status" value="1"/>
</dbReference>
<dbReference type="Proteomes" id="UP000001488">
    <property type="component" value="Chromosome"/>
</dbReference>
<feature type="transmembrane region" description="Helical" evidence="6">
    <location>
        <begin position="47"/>
        <end position="67"/>
    </location>
</feature>
<dbReference type="RefSeq" id="WP_015859744.1">
    <property type="nucleotide sequence ID" value="NC_012804.1"/>
</dbReference>
<evidence type="ECO:0000256" key="1">
    <source>
        <dbReference type="ARBA" id="ARBA00004651"/>
    </source>
</evidence>
<feature type="transmembrane region" description="Helical" evidence="6">
    <location>
        <begin position="434"/>
        <end position="452"/>
    </location>
</feature>
<dbReference type="PANTHER" id="PTHR30250">
    <property type="entry name" value="PST FAMILY PREDICTED COLANIC ACID TRANSPORTER"/>
    <property type="match status" value="1"/>
</dbReference>
<proteinExistence type="predicted"/>
<accession>C5A2Y0</accession>
<evidence type="ECO:0000256" key="5">
    <source>
        <dbReference type="ARBA" id="ARBA00023136"/>
    </source>
</evidence>
<feature type="transmembrane region" description="Helical" evidence="6">
    <location>
        <begin position="129"/>
        <end position="150"/>
    </location>
</feature>
<protein>
    <submittedName>
        <fullName evidence="7">Polysaccharide biosynthesis protein</fullName>
    </submittedName>
</protein>
<feature type="transmembrane region" description="Helical" evidence="6">
    <location>
        <begin position="224"/>
        <end position="241"/>
    </location>
</feature>
<dbReference type="PATRIC" id="fig|593117.10.peg.2149"/>
<evidence type="ECO:0000256" key="2">
    <source>
        <dbReference type="ARBA" id="ARBA00022475"/>
    </source>
</evidence>
<keyword evidence="5 6" id="KW-0472">Membrane</keyword>
<comment type="subcellular location">
    <subcellularLocation>
        <location evidence="1">Cell membrane</location>
        <topology evidence="1">Multi-pass membrane protein</topology>
    </subcellularLocation>
</comment>
<dbReference type="AlphaFoldDB" id="C5A2Y0"/>
<gene>
    <name evidence="7" type="ordered locus">TGAM_2139</name>
</gene>
<evidence type="ECO:0000256" key="6">
    <source>
        <dbReference type="SAM" id="Phobius"/>
    </source>
</evidence>
<organism evidence="7 8">
    <name type="scientific">Thermococcus gammatolerans (strain DSM 15229 / JCM 11827 / EJ3)</name>
    <dbReference type="NCBI Taxonomy" id="593117"/>
    <lineage>
        <taxon>Archaea</taxon>
        <taxon>Methanobacteriati</taxon>
        <taxon>Methanobacteriota</taxon>
        <taxon>Thermococci</taxon>
        <taxon>Thermococcales</taxon>
        <taxon>Thermococcaceae</taxon>
        <taxon>Thermococcus</taxon>
    </lineage>
</organism>